<dbReference type="Proteomes" id="UP001334005">
    <property type="component" value="Unassembled WGS sequence"/>
</dbReference>
<feature type="chain" id="PRO_5046985327" description="DUF1311 domain-containing protein" evidence="1">
    <location>
        <begin position="24"/>
        <end position="171"/>
    </location>
</feature>
<gene>
    <name evidence="2" type="ORF">QFI66_018865</name>
</gene>
<sequence length="171" mass="19176">MGLRTIQGMFFSLALMLPLVSQASDERNQPSSDLNDGVETFSISCFGMPQQTTIDINECTAKKLAQLRWVKDKYLTTAAKRIAQDSRDDPLRLQKMASAFNDESKAWDNLIDKASTAAGIDSEGGTLRGTTVALRQEGLVELQVHDIWQHWLRFEDITPSVLPEPRFKSDE</sequence>
<proteinExistence type="predicted"/>
<accession>A0ABU8ZAD1</accession>
<evidence type="ECO:0000313" key="2">
    <source>
        <dbReference type="EMBL" id="MEK0250155.1"/>
    </source>
</evidence>
<dbReference type="EMBL" id="JARXNH020000057">
    <property type="protein sequence ID" value="MEK0250155.1"/>
    <property type="molecule type" value="Genomic_DNA"/>
</dbReference>
<protein>
    <recommendedName>
        <fullName evidence="4">DUF1311 domain-containing protein</fullName>
    </recommendedName>
</protein>
<feature type="signal peptide" evidence="1">
    <location>
        <begin position="1"/>
        <end position="23"/>
    </location>
</feature>
<evidence type="ECO:0000313" key="3">
    <source>
        <dbReference type="Proteomes" id="UP001334005"/>
    </source>
</evidence>
<reference evidence="2 3" key="1">
    <citation type="submission" date="2024-03" db="EMBL/GenBank/DDBJ databases">
        <title>Two novel Raoultella species associated with bleeding cankers of broadleaf hosts, Raoultella scottia sp. nov. and Raoultella lignicola sp. nov.</title>
        <authorList>
            <person name="Brady C.L."/>
        </authorList>
    </citation>
    <scope>NUCLEOTIDE SEQUENCE [LARGE SCALE GENOMIC DNA]</scope>
    <source>
        <strain evidence="2 3">BAC 10a-01-01</strain>
    </source>
</reference>
<name>A0ABU8ZAD1_9ENTR</name>
<evidence type="ECO:0000256" key="1">
    <source>
        <dbReference type="SAM" id="SignalP"/>
    </source>
</evidence>
<keyword evidence="1" id="KW-0732">Signal</keyword>
<keyword evidence="3" id="KW-1185">Reference proteome</keyword>
<organism evidence="2 3">
    <name type="scientific">Raoultella scottii</name>
    <dbReference type="NCBI Taxonomy" id="3040937"/>
    <lineage>
        <taxon>Bacteria</taxon>
        <taxon>Pseudomonadati</taxon>
        <taxon>Pseudomonadota</taxon>
        <taxon>Gammaproteobacteria</taxon>
        <taxon>Enterobacterales</taxon>
        <taxon>Enterobacteriaceae</taxon>
        <taxon>Klebsiella/Raoultella group</taxon>
        <taxon>Raoultella</taxon>
    </lineage>
</organism>
<comment type="caution">
    <text evidence="2">The sequence shown here is derived from an EMBL/GenBank/DDBJ whole genome shotgun (WGS) entry which is preliminary data.</text>
</comment>
<dbReference type="RefSeq" id="WP_331835368.1">
    <property type="nucleotide sequence ID" value="NZ_JARXNH020000057.1"/>
</dbReference>
<evidence type="ECO:0008006" key="4">
    <source>
        <dbReference type="Google" id="ProtNLM"/>
    </source>
</evidence>